<dbReference type="Pfam" id="PF01510">
    <property type="entry name" value="Amidase_2"/>
    <property type="match status" value="1"/>
</dbReference>
<feature type="domain" description="Peptidoglycan recognition protein family" evidence="1">
    <location>
        <begin position="25"/>
        <end position="140"/>
    </location>
</feature>
<sequence>MIYDTGHKVLLILLVATILTTLALCLVVAVKQQAAPQRAVIHHTASGDVSAKTIDAWHKARGFDGNGYHFVIRADGSVEKGRSLTKQGAHALGRNDYIGIALTGNNNFTEAQIISLKVLLKDLNVKEIEGHHKDCPSNGINLKKIIQLVKDK</sequence>
<dbReference type="GO" id="GO:0008270">
    <property type="term" value="F:zinc ion binding"/>
    <property type="evidence" value="ECO:0007669"/>
    <property type="project" value="InterPro"/>
</dbReference>
<dbReference type="InterPro" id="IPR002502">
    <property type="entry name" value="Amidase_domain"/>
</dbReference>
<proteinExistence type="predicted"/>
<reference evidence="2" key="1">
    <citation type="journal article" date="2015" name="Nature">
        <title>Complex archaea that bridge the gap between prokaryotes and eukaryotes.</title>
        <authorList>
            <person name="Spang A."/>
            <person name="Saw J.H."/>
            <person name="Jorgensen S.L."/>
            <person name="Zaremba-Niedzwiedzka K."/>
            <person name="Martijn J."/>
            <person name="Lind A.E."/>
            <person name="van Eijk R."/>
            <person name="Schleper C."/>
            <person name="Guy L."/>
            <person name="Ettema T.J."/>
        </authorList>
    </citation>
    <scope>NUCLEOTIDE SEQUENCE</scope>
</reference>
<dbReference type="SMART" id="SM00701">
    <property type="entry name" value="PGRP"/>
    <property type="match status" value="1"/>
</dbReference>
<dbReference type="EMBL" id="LAZR01048229">
    <property type="protein sequence ID" value="KKK92397.1"/>
    <property type="molecule type" value="Genomic_DNA"/>
</dbReference>
<protein>
    <recommendedName>
        <fullName evidence="1">Peptidoglycan recognition protein family domain-containing protein</fullName>
    </recommendedName>
</protein>
<comment type="caution">
    <text evidence="2">The sequence shown here is derived from an EMBL/GenBank/DDBJ whole genome shotgun (WGS) entry which is preliminary data.</text>
</comment>
<organism evidence="2">
    <name type="scientific">marine sediment metagenome</name>
    <dbReference type="NCBI Taxonomy" id="412755"/>
    <lineage>
        <taxon>unclassified sequences</taxon>
        <taxon>metagenomes</taxon>
        <taxon>ecological metagenomes</taxon>
    </lineage>
</organism>
<evidence type="ECO:0000313" key="2">
    <source>
        <dbReference type="EMBL" id="KKK92397.1"/>
    </source>
</evidence>
<evidence type="ECO:0000259" key="1">
    <source>
        <dbReference type="SMART" id="SM00701"/>
    </source>
</evidence>
<dbReference type="InterPro" id="IPR006619">
    <property type="entry name" value="PGRP_domain_met/bac"/>
</dbReference>
<dbReference type="InterPro" id="IPR036505">
    <property type="entry name" value="Amidase/PGRP_sf"/>
</dbReference>
<name>A0A0F8ZF19_9ZZZZ</name>
<dbReference type="SUPFAM" id="SSF55846">
    <property type="entry name" value="N-acetylmuramoyl-L-alanine amidase-like"/>
    <property type="match status" value="1"/>
</dbReference>
<dbReference type="CDD" id="cd06583">
    <property type="entry name" value="PGRP"/>
    <property type="match status" value="1"/>
</dbReference>
<gene>
    <name evidence="2" type="ORF">LCGC14_2703320</name>
</gene>
<dbReference type="GO" id="GO:0008745">
    <property type="term" value="F:N-acetylmuramoyl-L-alanine amidase activity"/>
    <property type="evidence" value="ECO:0007669"/>
    <property type="project" value="InterPro"/>
</dbReference>
<dbReference type="Gene3D" id="3.40.80.10">
    <property type="entry name" value="Peptidoglycan recognition protein-like"/>
    <property type="match status" value="1"/>
</dbReference>
<dbReference type="GO" id="GO:0009253">
    <property type="term" value="P:peptidoglycan catabolic process"/>
    <property type="evidence" value="ECO:0007669"/>
    <property type="project" value="InterPro"/>
</dbReference>
<dbReference type="AlphaFoldDB" id="A0A0F8ZF19"/>
<accession>A0A0F8ZF19</accession>